<keyword evidence="1" id="KW-1133">Transmembrane helix</keyword>
<evidence type="ECO:0000256" key="1">
    <source>
        <dbReference type="SAM" id="Phobius"/>
    </source>
</evidence>
<dbReference type="Pfam" id="PF05137">
    <property type="entry name" value="PilN"/>
    <property type="match status" value="1"/>
</dbReference>
<sequence>MMKQRINLLPPRPKVQRDWLLAKNVGAGLVAVVLCCALMSGWLWYTLQNSNTALAELSGKASEQQTHIEALETELAARKPDASLVNDRNALIQKIESKRYLTTLLALVQPGNQHGFSSAMRGFSQSVPEALWLTEFTLDATGGELQLSGSSAQADRVPVFLRQLVKQSAFHGVHFSELSTELSDNVYSFKTTGVQAVGSQP</sequence>
<reference evidence="2 3" key="1">
    <citation type="journal article" date="2019" name="Biochem. Eng. J.">
        <title>Metabolic engineering of the marine bacteria Neptunomonas concharum for the production of acetoin and meso-2,3-butanediol from acetate.</title>
        <authorList>
            <person name="Li W."/>
            <person name="Pu N."/>
            <person name="Liu C.-X."/>
            <person name="Yuan Q.-P."/>
            <person name="Li Z.-J."/>
        </authorList>
    </citation>
    <scope>NUCLEOTIDE SEQUENCE [LARGE SCALE GENOMIC DNA]</scope>
    <source>
        <strain evidence="2 3">JCM17730</strain>
    </source>
</reference>
<organism evidence="2 3">
    <name type="scientific">Neptunomonas concharum</name>
    <dbReference type="NCBI Taxonomy" id="1031538"/>
    <lineage>
        <taxon>Bacteria</taxon>
        <taxon>Pseudomonadati</taxon>
        <taxon>Pseudomonadota</taxon>
        <taxon>Gammaproteobacteria</taxon>
        <taxon>Oceanospirillales</taxon>
        <taxon>Oceanospirillaceae</taxon>
        <taxon>Neptunomonas</taxon>
    </lineage>
</organism>
<dbReference type="PANTHER" id="PTHR40278:SF1">
    <property type="entry name" value="DNA UTILIZATION PROTEIN HOFN"/>
    <property type="match status" value="1"/>
</dbReference>
<feature type="transmembrane region" description="Helical" evidence="1">
    <location>
        <begin position="21"/>
        <end position="45"/>
    </location>
</feature>
<proteinExistence type="predicted"/>
<dbReference type="EMBL" id="CP043869">
    <property type="protein sequence ID" value="QEQ98175.1"/>
    <property type="molecule type" value="Genomic_DNA"/>
</dbReference>
<dbReference type="PANTHER" id="PTHR40278">
    <property type="entry name" value="DNA UTILIZATION PROTEIN HOFN"/>
    <property type="match status" value="1"/>
</dbReference>
<dbReference type="AlphaFoldDB" id="A0A5P1RFY9"/>
<dbReference type="OrthoDB" id="6118611at2"/>
<accession>A0A5P1RFY9</accession>
<protein>
    <submittedName>
        <fullName evidence="2">PilN domain-containing protein</fullName>
    </submittedName>
</protein>
<dbReference type="KEGG" id="ncu:F0U83_16450"/>
<evidence type="ECO:0000313" key="3">
    <source>
        <dbReference type="Proteomes" id="UP000324760"/>
    </source>
</evidence>
<keyword evidence="1" id="KW-0812">Transmembrane</keyword>
<gene>
    <name evidence="2" type="ORF">F0U83_16450</name>
</gene>
<dbReference type="Proteomes" id="UP000324760">
    <property type="component" value="Chromosome"/>
</dbReference>
<dbReference type="InterPro" id="IPR052534">
    <property type="entry name" value="Extracell_DNA_Util/SecSys_Comp"/>
</dbReference>
<dbReference type="InterPro" id="IPR007813">
    <property type="entry name" value="PilN"/>
</dbReference>
<name>A0A5P1RFY9_9GAMM</name>
<keyword evidence="1" id="KW-0472">Membrane</keyword>
<evidence type="ECO:0000313" key="2">
    <source>
        <dbReference type="EMBL" id="QEQ98175.1"/>
    </source>
</evidence>
<keyword evidence="3" id="KW-1185">Reference proteome</keyword>